<dbReference type="Pfam" id="PF00561">
    <property type="entry name" value="Abhydrolase_1"/>
    <property type="match status" value="1"/>
</dbReference>
<accession>A0AAJ2VM15</accession>
<dbReference type="GeneID" id="303163946"/>
<dbReference type="Proteomes" id="UP001276761">
    <property type="component" value="Unassembled WGS sequence"/>
</dbReference>
<dbReference type="NCBIfam" id="NF008218">
    <property type="entry name" value="PRK10985.1"/>
    <property type="match status" value="1"/>
</dbReference>
<dbReference type="GO" id="GO:0047372">
    <property type="term" value="F:monoacylglycerol lipase activity"/>
    <property type="evidence" value="ECO:0007669"/>
    <property type="project" value="TreeGrafter"/>
</dbReference>
<evidence type="ECO:0000313" key="6">
    <source>
        <dbReference type="Proteomes" id="UP001276761"/>
    </source>
</evidence>
<dbReference type="RefSeq" id="WP_198349728.1">
    <property type="nucleotide sequence ID" value="NZ_JABASV010000008.1"/>
</dbReference>
<organism evidence="5 6">
    <name type="scientific">Vreelandella alkaliphila</name>
    <dbReference type="NCBI Taxonomy" id="272774"/>
    <lineage>
        <taxon>Bacteria</taxon>
        <taxon>Pseudomonadati</taxon>
        <taxon>Pseudomonadota</taxon>
        <taxon>Gammaproteobacteria</taxon>
        <taxon>Oceanospirillales</taxon>
        <taxon>Halomonadaceae</taxon>
        <taxon>Vreelandella</taxon>
    </lineage>
</organism>
<dbReference type="AlphaFoldDB" id="A0AAJ2VM15"/>
<feature type="domain" description="AB hydrolase-1" evidence="4">
    <location>
        <begin position="71"/>
        <end position="318"/>
    </location>
</feature>
<reference evidence="5" key="1">
    <citation type="submission" date="2023-11" db="EMBL/GenBank/DDBJ databases">
        <title>MicrobeMod: A computational toolkit for identifying prokaryotic methylation and restriction-modification with nanopore sequencing.</title>
        <authorList>
            <person name="Crits-Christoph A."/>
            <person name="Kang S.C."/>
            <person name="Lee H."/>
            <person name="Ostrov N."/>
        </authorList>
    </citation>
    <scope>NUCLEOTIDE SEQUENCE</scope>
    <source>
        <strain evidence="5">ATCC BAA-953</strain>
    </source>
</reference>
<protein>
    <submittedName>
        <fullName evidence="5">Hydrolase</fullName>
    </submittedName>
</protein>
<dbReference type="PANTHER" id="PTHR10794">
    <property type="entry name" value="ABHYDROLASE DOMAIN-CONTAINING PROTEIN"/>
    <property type="match status" value="1"/>
</dbReference>
<feature type="active site" description="Charge relay system" evidence="2">
    <location>
        <position position="311"/>
    </location>
</feature>
<gene>
    <name evidence="5" type="ORF">SIL78_00555</name>
</gene>
<evidence type="ECO:0000256" key="1">
    <source>
        <dbReference type="ARBA" id="ARBA00010884"/>
    </source>
</evidence>
<dbReference type="InterPro" id="IPR000073">
    <property type="entry name" value="AB_hydrolase_1"/>
</dbReference>
<evidence type="ECO:0000259" key="4">
    <source>
        <dbReference type="Pfam" id="PF00561"/>
    </source>
</evidence>
<dbReference type="InterPro" id="IPR012020">
    <property type="entry name" value="ABHD4"/>
</dbReference>
<feature type="region of interest" description="Disordered" evidence="3">
    <location>
        <begin position="1"/>
        <end position="20"/>
    </location>
</feature>
<sequence length="353" mass="39784">MSSIRSSLPSSPLPPFRPSRWLPGGHLQTLYSPLRRTSPQLQRRRERMRLQDGDFIDVDWYGPEGESANCVLLLHGLTGSSSSLYILGQQQALAARGWQSVAVNWRGCSGEPNHRARGYHSGASEDLADVVQQLTLRYPYKLFAAIGYSLGGNVLLKYLGEEGGNTPLQAAVAVSVPFRLDHCADRISKGFSRIYQARFLRDLRQYVEHKQQVFLRQGRREELARLAALETLQGMKTFWDFDGRVTAPLHGFESADDYYHRCSSAFFVEHLRIPTLIVHALDDPFIYPQSVPNAETLPSNVTLELHASGGHVGFIEGPPWRPRYYLEHRLPDWLQSQVCSQGKTHNTSALLSN</sequence>
<dbReference type="PANTHER" id="PTHR10794:SF94">
    <property type="entry name" value="ESTERASE YHET-RELATED"/>
    <property type="match status" value="1"/>
</dbReference>
<evidence type="ECO:0000256" key="2">
    <source>
        <dbReference type="PIRSR" id="PIRSR005211-1"/>
    </source>
</evidence>
<proteinExistence type="inferred from homology"/>
<comment type="similarity">
    <text evidence="1">Belongs to the AB hydrolase superfamily. AB hydrolase 4 family.</text>
</comment>
<dbReference type="Gene3D" id="3.40.50.1820">
    <property type="entry name" value="alpha/beta hydrolase"/>
    <property type="match status" value="1"/>
</dbReference>
<evidence type="ECO:0000256" key="3">
    <source>
        <dbReference type="SAM" id="MobiDB-lite"/>
    </source>
</evidence>
<dbReference type="SUPFAM" id="SSF53474">
    <property type="entry name" value="alpha/beta-Hydrolases"/>
    <property type="match status" value="1"/>
</dbReference>
<comment type="caution">
    <text evidence="5">The sequence shown here is derived from an EMBL/GenBank/DDBJ whole genome shotgun (WGS) entry which is preliminary data.</text>
</comment>
<dbReference type="InterPro" id="IPR050960">
    <property type="entry name" value="AB_hydrolase_4_sf"/>
</dbReference>
<feature type="active site" description="Charge relay system" evidence="2">
    <location>
        <position position="283"/>
    </location>
</feature>
<keyword evidence="5" id="KW-0378">Hydrolase</keyword>
<dbReference type="PIRSF" id="PIRSF005211">
    <property type="entry name" value="Ab_hydro_YheT"/>
    <property type="match status" value="1"/>
</dbReference>
<feature type="active site" description="Charge relay system" evidence="2">
    <location>
        <position position="149"/>
    </location>
</feature>
<evidence type="ECO:0000313" key="5">
    <source>
        <dbReference type="EMBL" id="MDX5976047.1"/>
    </source>
</evidence>
<dbReference type="GO" id="GO:0034338">
    <property type="term" value="F:short-chain carboxylesterase activity"/>
    <property type="evidence" value="ECO:0007669"/>
    <property type="project" value="TreeGrafter"/>
</dbReference>
<name>A0AAJ2VM15_9GAMM</name>
<feature type="compositionally biased region" description="Low complexity" evidence="3">
    <location>
        <begin position="1"/>
        <end position="10"/>
    </location>
</feature>
<dbReference type="EMBL" id="JAWXXT010000001">
    <property type="protein sequence ID" value="MDX5976047.1"/>
    <property type="molecule type" value="Genomic_DNA"/>
</dbReference>
<dbReference type="InterPro" id="IPR029058">
    <property type="entry name" value="AB_hydrolase_fold"/>
</dbReference>